<evidence type="ECO:0000256" key="4">
    <source>
        <dbReference type="ARBA" id="ARBA00022989"/>
    </source>
</evidence>
<comment type="subcellular location">
    <subcellularLocation>
        <location evidence="1">Cell membrane</location>
        <topology evidence="1">Multi-pass membrane protein</topology>
    </subcellularLocation>
</comment>
<feature type="transmembrane region" description="Helical" evidence="10">
    <location>
        <begin position="147"/>
        <end position="167"/>
    </location>
</feature>
<evidence type="ECO:0000256" key="2">
    <source>
        <dbReference type="ARBA" id="ARBA00022475"/>
    </source>
</evidence>
<feature type="transmembrane region" description="Helical" evidence="10">
    <location>
        <begin position="187"/>
        <end position="209"/>
    </location>
</feature>
<dbReference type="GO" id="GO:0004930">
    <property type="term" value="F:G protein-coupled receptor activity"/>
    <property type="evidence" value="ECO:0007669"/>
    <property type="project" value="UniProtKB-KW"/>
</dbReference>
<feature type="transmembrane region" description="Helical" evidence="10">
    <location>
        <begin position="51"/>
        <end position="73"/>
    </location>
</feature>
<organism evidence="12 13">
    <name type="scientific">Clytia hemisphaerica</name>
    <dbReference type="NCBI Taxonomy" id="252671"/>
    <lineage>
        <taxon>Eukaryota</taxon>
        <taxon>Metazoa</taxon>
        <taxon>Cnidaria</taxon>
        <taxon>Hydrozoa</taxon>
        <taxon>Hydroidolina</taxon>
        <taxon>Leptothecata</taxon>
        <taxon>Obeliida</taxon>
        <taxon>Clytiidae</taxon>
        <taxon>Clytia</taxon>
    </lineage>
</organism>
<evidence type="ECO:0000256" key="1">
    <source>
        <dbReference type="ARBA" id="ARBA00004651"/>
    </source>
</evidence>
<evidence type="ECO:0000256" key="9">
    <source>
        <dbReference type="ARBA" id="ARBA00023224"/>
    </source>
</evidence>
<proteinExistence type="predicted"/>
<keyword evidence="8" id="KW-0325">Glycoprotein</keyword>
<dbReference type="PANTHER" id="PTHR24246">
    <property type="entry name" value="OLFACTORY RECEPTOR AND ADENOSINE RECEPTOR"/>
    <property type="match status" value="1"/>
</dbReference>
<reference evidence="12" key="1">
    <citation type="submission" date="2021-01" db="UniProtKB">
        <authorList>
            <consortium name="EnsemblMetazoa"/>
        </authorList>
    </citation>
    <scope>IDENTIFICATION</scope>
</reference>
<dbReference type="InterPro" id="IPR000276">
    <property type="entry name" value="GPCR_Rhodpsn"/>
</dbReference>
<keyword evidence="2" id="KW-1003">Cell membrane</keyword>
<keyword evidence="3 10" id="KW-0812">Transmembrane</keyword>
<dbReference type="SUPFAM" id="SSF81321">
    <property type="entry name" value="Family A G protein-coupled receptor-like"/>
    <property type="match status" value="1"/>
</dbReference>
<dbReference type="EnsemblMetazoa" id="CLYHEMT001089.1">
    <property type="protein sequence ID" value="CLYHEMP001089.1"/>
    <property type="gene ID" value="CLYHEMG001089"/>
</dbReference>
<keyword evidence="9" id="KW-0807">Transducer</keyword>
<keyword evidence="5" id="KW-0297">G-protein coupled receptor</keyword>
<evidence type="ECO:0000256" key="7">
    <source>
        <dbReference type="ARBA" id="ARBA00023170"/>
    </source>
</evidence>
<dbReference type="PROSITE" id="PS50262">
    <property type="entry name" value="G_PROTEIN_RECEP_F1_2"/>
    <property type="match status" value="1"/>
</dbReference>
<evidence type="ECO:0000259" key="11">
    <source>
        <dbReference type="PROSITE" id="PS50262"/>
    </source>
</evidence>
<dbReference type="PANTHER" id="PTHR24246:SF27">
    <property type="entry name" value="ADENOSINE RECEPTOR, ISOFORM A"/>
    <property type="match status" value="1"/>
</dbReference>
<name>A0A7M5WI92_9CNID</name>
<dbReference type="Proteomes" id="UP000594262">
    <property type="component" value="Unplaced"/>
</dbReference>
<dbReference type="InterPro" id="IPR017452">
    <property type="entry name" value="GPCR_Rhodpsn_7TM"/>
</dbReference>
<dbReference type="Pfam" id="PF00001">
    <property type="entry name" value="7tm_1"/>
    <property type="match status" value="1"/>
</dbReference>
<accession>A0A7M5WI92</accession>
<keyword evidence="6 10" id="KW-0472">Membrane</keyword>
<dbReference type="GO" id="GO:0005886">
    <property type="term" value="C:plasma membrane"/>
    <property type="evidence" value="ECO:0007669"/>
    <property type="project" value="UniProtKB-SubCell"/>
</dbReference>
<evidence type="ECO:0000313" key="13">
    <source>
        <dbReference type="Proteomes" id="UP000594262"/>
    </source>
</evidence>
<protein>
    <recommendedName>
        <fullName evidence="11">G-protein coupled receptors family 1 profile domain-containing protein</fullName>
    </recommendedName>
</protein>
<evidence type="ECO:0000256" key="6">
    <source>
        <dbReference type="ARBA" id="ARBA00023136"/>
    </source>
</evidence>
<evidence type="ECO:0000256" key="5">
    <source>
        <dbReference type="ARBA" id="ARBA00023040"/>
    </source>
</evidence>
<feature type="transmembrane region" description="Helical" evidence="10">
    <location>
        <begin position="20"/>
        <end position="39"/>
    </location>
</feature>
<dbReference type="Gene3D" id="1.20.1070.10">
    <property type="entry name" value="Rhodopsin 7-helix transmembrane proteins"/>
    <property type="match status" value="1"/>
</dbReference>
<dbReference type="PROSITE" id="PS00237">
    <property type="entry name" value="G_PROTEIN_RECEP_F1_1"/>
    <property type="match status" value="1"/>
</dbReference>
<evidence type="ECO:0000256" key="8">
    <source>
        <dbReference type="ARBA" id="ARBA00023180"/>
    </source>
</evidence>
<feature type="transmembrane region" description="Helical" evidence="10">
    <location>
        <begin position="85"/>
        <end position="107"/>
    </location>
</feature>
<feature type="transmembrane region" description="Helical" evidence="10">
    <location>
        <begin position="119"/>
        <end position="141"/>
    </location>
</feature>
<evidence type="ECO:0000256" key="10">
    <source>
        <dbReference type="SAM" id="Phobius"/>
    </source>
</evidence>
<sequence length="283" mass="31575">MARLPPRTKMENTNLLYYEVPIGCVGFLLNFVEIIYIGCIKKIRRNPDTILLSLCLADLLTCTSTTLSTALVNDFSTHIKSSTEILAALSGLNAVLLSIDRFFAIIYPLKHRSVFTKSLIIKLIILVWVLGIAVGAIGFKYTEYRFLFVPVVVALASVVFVFVYTSIAITVKRRKLTSSRSSNNKTVIICLITTVLFVATSIPICLESMRNSLFFYINGISNSLVYFVYNVVARLCCARTRNNSSRRSTTSSRISHSTKNSVIERGISNGNFELPEIPKTSEE</sequence>
<feature type="transmembrane region" description="Helical" evidence="10">
    <location>
        <begin position="215"/>
        <end position="237"/>
    </location>
</feature>
<keyword evidence="13" id="KW-1185">Reference proteome</keyword>
<evidence type="ECO:0000313" key="12">
    <source>
        <dbReference type="EnsemblMetazoa" id="CLYHEMP001089.1"/>
    </source>
</evidence>
<keyword evidence="7" id="KW-0675">Receptor</keyword>
<evidence type="ECO:0000256" key="3">
    <source>
        <dbReference type="ARBA" id="ARBA00022692"/>
    </source>
</evidence>
<dbReference type="AlphaFoldDB" id="A0A7M5WI92"/>
<feature type="domain" description="G-protein coupled receptors family 1 profile" evidence="11">
    <location>
        <begin position="29"/>
        <end position="204"/>
    </location>
</feature>
<keyword evidence="4 10" id="KW-1133">Transmembrane helix</keyword>
<dbReference type="CDD" id="cd00637">
    <property type="entry name" value="7tm_classA_rhodopsin-like"/>
    <property type="match status" value="1"/>
</dbReference>